<evidence type="ECO:0000256" key="1">
    <source>
        <dbReference type="SAM" id="MobiDB-lite"/>
    </source>
</evidence>
<dbReference type="Proteomes" id="UP001500305">
    <property type="component" value="Unassembled WGS sequence"/>
</dbReference>
<feature type="region of interest" description="Disordered" evidence="1">
    <location>
        <begin position="1"/>
        <end position="39"/>
    </location>
</feature>
<dbReference type="EMBL" id="BAAATR010000012">
    <property type="protein sequence ID" value="GAA2247807.1"/>
    <property type="molecule type" value="Genomic_DNA"/>
</dbReference>
<gene>
    <name evidence="2" type="ORF">GCM10010430_32720</name>
</gene>
<sequence length="79" mass="7398">MPAALSDAGSAAVPDGTGPFAVAESEVTGDAESDAASGLAGTALPEGAAVLAEAFGAALTVSEADGTPEPEARAPGEEV</sequence>
<accession>A0ABN3E3B7</accession>
<proteinExistence type="predicted"/>
<name>A0ABN3E3B7_9ACTN</name>
<protein>
    <submittedName>
        <fullName evidence="2">Uncharacterized protein</fullName>
    </submittedName>
</protein>
<evidence type="ECO:0000313" key="3">
    <source>
        <dbReference type="Proteomes" id="UP001500305"/>
    </source>
</evidence>
<evidence type="ECO:0000313" key="2">
    <source>
        <dbReference type="EMBL" id="GAA2247807.1"/>
    </source>
</evidence>
<organism evidence="2 3">
    <name type="scientific">Kitasatospora cystarginea</name>
    <dbReference type="NCBI Taxonomy" id="58350"/>
    <lineage>
        <taxon>Bacteria</taxon>
        <taxon>Bacillati</taxon>
        <taxon>Actinomycetota</taxon>
        <taxon>Actinomycetes</taxon>
        <taxon>Kitasatosporales</taxon>
        <taxon>Streptomycetaceae</taxon>
        <taxon>Kitasatospora</taxon>
    </lineage>
</organism>
<comment type="caution">
    <text evidence="2">The sequence shown here is derived from an EMBL/GenBank/DDBJ whole genome shotgun (WGS) entry which is preliminary data.</text>
</comment>
<keyword evidence="3" id="KW-1185">Reference proteome</keyword>
<reference evidence="2 3" key="1">
    <citation type="journal article" date="2019" name="Int. J. Syst. Evol. Microbiol.">
        <title>The Global Catalogue of Microorganisms (GCM) 10K type strain sequencing project: providing services to taxonomists for standard genome sequencing and annotation.</title>
        <authorList>
            <consortium name="The Broad Institute Genomics Platform"/>
            <consortium name="The Broad Institute Genome Sequencing Center for Infectious Disease"/>
            <person name="Wu L."/>
            <person name="Ma J."/>
        </authorList>
    </citation>
    <scope>NUCLEOTIDE SEQUENCE [LARGE SCALE GENOMIC DNA]</scope>
    <source>
        <strain evidence="2 3">JCM 7356</strain>
    </source>
</reference>